<feature type="coiled-coil region" evidence="2">
    <location>
        <begin position="143"/>
        <end position="233"/>
    </location>
</feature>
<organism evidence="4 5">
    <name type="scientific">Tritrichomonas musculus</name>
    <dbReference type="NCBI Taxonomy" id="1915356"/>
    <lineage>
        <taxon>Eukaryota</taxon>
        <taxon>Metamonada</taxon>
        <taxon>Parabasalia</taxon>
        <taxon>Tritrichomonadida</taxon>
        <taxon>Tritrichomonadidae</taxon>
        <taxon>Tritrichomonas</taxon>
    </lineage>
</organism>
<dbReference type="PANTHER" id="PTHR32083:SF0">
    <property type="entry name" value="CILIA AND FLAGELLA-ASSOCIATED PROTEIN 58"/>
    <property type="match status" value="1"/>
</dbReference>
<feature type="compositionally biased region" description="Low complexity" evidence="3">
    <location>
        <begin position="1005"/>
        <end position="1019"/>
    </location>
</feature>
<evidence type="ECO:0000313" key="5">
    <source>
        <dbReference type="Proteomes" id="UP001470230"/>
    </source>
</evidence>
<feature type="region of interest" description="Disordered" evidence="3">
    <location>
        <begin position="877"/>
        <end position="900"/>
    </location>
</feature>
<evidence type="ECO:0000256" key="2">
    <source>
        <dbReference type="SAM" id="Coils"/>
    </source>
</evidence>
<feature type="coiled-coil region" evidence="2">
    <location>
        <begin position="725"/>
        <end position="813"/>
    </location>
</feature>
<dbReference type="EMBL" id="JAPFFF010000027">
    <property type="protein sequence ID" value="KAK8848009.1"/>
    <property type="molecule type" value="Genomic_DNA"/>
</dbReference>
<sequence length="1042" mass="120305">MEEKKQGPPNLDDEITSIETDFNVIFRELAQYSYIGNYGNVFRQLRTLLIDSHKKNQELAKVVQNLNQQIISNATRVQSLLKMSENDTLEIEKYKASYEKVLGLVSVSQAKEVWAKDLCEGLKKKIGELSSMVAEQSKNENNAKQLQLDLLNYDNEAKCQTEEMKKINRDTEDIRNQTEKNKEATIRAGDQIQLIEETIKIEEDNYAEIKASNDVIRKEIDQVQKENNELTLNGEKIIRDMGLLKKQLWQLRQELQNQRDIEIQYKNESEKVTRSLHSKIYKRDQLLRMNSKLENKIHYTSVNTDRAMQDLDKLQTSISELNQLLDINQKEFDEVTEKSETVHGNLTALQQKKKDSGFEITKMNRKVAFTSAKNHEITREADSTSRMIQNINVQIDEAKAVTEQEKNMNKLVKANLSSKKKEIQQQDFTSANYEKEMMIFIERANNIKTQLLRFDDNIKLLKMENDNAEENLKKLSKSLHDHDILNRETRYERDHLATRVIAIERDNENWQKQLNEQIKAVEELKQKKSQQAEDIINTHFQTRGFEKQIQTLQSFINVTNEMYTQALATIVGYKAEGQKLRLILEEARKDIQSAKGEIFNIKEMKRIIHNQIHAKNDSIDKDTQNSITLSNELRNKQLAAIELAKQTGVLGEELEKAVSKYQYLSKKIAAIANLKVLIVRLETQVAREREFKNACISEFYHPQNVHRWTLMKHIHPEHYKKIQLVDYLKTKIEEVQREQMKLDEQKQNLMQQIKSGKATIKGCKIMNGINAINVYKNDLASKEKEIEAIKKEIEDTIQQRQEIAEAIELLRNKLKQGYIATPNIRKQIMMNLPYQKHHTVTGLDKTRLGGGFNINPENNINNSKVQTPRFFLTEAKTDETEPISSRSDKNLTNTRPKSSMKTNLTATNMKVKIRPSSAINSKPTINNNVDVNNVPNFATVEITTQLNNKRSAQNGKELKTPRKKHIKAGKVALKKQEESVNTPRIEFHNSQLSARRAKEEPRQPPSAASKPSSRPNSSALPNSSWKPKSVIKPTVGPYFGPL</sequence>
<gene>
    <name evidence="4" type="ORF">M9Y10_019061</name>
</gene>
<keyword evidence="1 2" id="KW-0175">Coiled coil</keyword>
<evidence type="ECO:0000313" key="4">
    <source>
        <dbReference type="EMBL" id="KAK8848009.1"/>
    </source>
</evidence>
<evidence type="ECO:0000256" key="1">
    <source>
        <dbReference type="ARBA" id="ARBA00023054"/>
    </source>
</evidence>
<dbReference type="PANTHER" id="PTHR32083">
    <property type="entry name" value="CILIA AND FLAGELLA-ASSOCIATED PROTEIN 58-RELATED"/>
    <property type="match status" value="1"/>
</dbReference>
<dbReference type="Proteomes" id="UP001470230">
    <property type="component" value="Unassembled WGS sequence"/>
</dbReference>
<protein>
    <submittedName>
        <fullName evidence="4">Uncharacterized protein</fullName>
    </submittedName>
</protein>
<feature type="coiled-coil region" evidence="2">
    <location>
        <begin position="451"/>
        <end position="534"/>
    </location>
</feature>
<reference evidence="4 5" key="1">
    <citation type="submission" date="2024-04" db="EMBL/GenBank/DDBJ databases">
        <title>Tritrichomonas musculus Genome.</title>
        <authorList>
            <person name="Alves-Ferreira E."/>
            <person name="Grigg M."/>
            <person name="Lorenzi H."/>
            <person name="Galac M."/>
        </authorList>
    </citation>
    <scope>NUCLEOTIDE SEQUENCE [LARGE SCALE GENOMIC DNA]</scope>
    <source>
        <strain evidence="4 5">EAF2021</strain>
    </source>
</reference>
<feature type="coiled-coil region" evidence="2">
    <location>
        <begin position="304"/>
        <end position="338"/>
    </location>
</feature>
<proteinExistence type="predicted"/>
<keyword evidence="5" id="KW-1185">Reference proteome</keyword>
<comment type="caution">
    <text evidence="4">The sequence shown here is derived from an EMBL/GenBank/DDBJ whole genome shotgun (WGS) entry which is preliminary data.</text>
</comment>
<accession>A0ABR2HK96</accession>
<feature type="coiled-coil region" evidence="2">
    <location>
        <begin position="577"/>
        <end position="604"/>
    </location>
</feature>
<evidence type="ECO:0000256" key="3">
    <source>
        <dbReference type="SAM" id="MobiDB-lite"/>
    </source>
</evidence>
<feature type="region of interest" description="Disordered" evidence="3">
    <location>
        <begin position="945"/>
        <end position="1042"/>
    </location>
</feature>
<name>A0ABR2HK96_9EUKA</name>
<feature type="compositionally biased region" description="Polar residues" evidence="3">
    <location>
        <begin position="882"/>
        <end position="900"/>
    </location>
</feature>
<feature type="compositionally biased region" description="Polar residues" evidence="3">
    <location>
        <begin position="945"/>
        <end position="954"/>
    </location>
</feature>